<keyword evidence="2" id="KW-0804">Transcription</keyword>
<dbReference type="GO" id="GO:0001228">
    <property type="term" value="F:DNA-binding transcription activator activity, RNA polymerase II-specific"/>
    <property type="evidence" value="ECO:0007669"/>
    <property type="project" value="TreeGrafter"/>
</dbReference>
<proteinExistence type="predicted"/>
<reference evidence="7" key="2">
    <citation type="submission" date="2019-10" db="EMBL/GenBank/DDBJ databases">
        <title>Conservation and host-specific expression of non-tandemly repeated heterogenous ribosome RNA gene in arbuscular mycorrhizal fungi.</title>
        <authorList>
            <person name="Maeda T."/>
            <person name="Kobayashi Y."/>
            <person name="Nakagawa T."/>
            <person name="Ezawa T."/>
            <person name="Yamaguchi K."/>
            <person name="Bino T."/>
            <person name="Nishimoto Y."/>
            <person name="Shigenobu S."/>
            <person name="Kawaguchi M."/>
        </authorList>
    </citation>
    <scope>NUCLEOTIDE SEQUENCE</scope>
    <source>
        <strain evidence="7">HR1</strain>
    </source>
</reference>
<dbReference type="GO" id="GO:0030154">
    <property type="term" value="P:cell differentiation"/>
    <property type="evidence" value="ECO:0007669"/>
    <property type="project" value="TreeGrafter"/>
</dbReference>
<keyword evidence="8" id="KW-1185">Reference proteome</keyword>
<feature type="domain" description="HMG box" evidence="5">
    <location>
        <begin position="79"/>
        <end position="145"/>
    </location>
</feature>
<accession>A0A2Z6SHT1</accession>
<sequence>MQQGCNIFSVNDGTNNNYNYSNTPSYSGAAAIKPYDPDLPTFSLNNVKPPEEVWKNADYPFTKDRDKLIMNKETSDSNTPRPPNSFMIYANNACKKQKYEKMNARRRGKLIAIDWKNEPEEVRYIFECGAEVAKKEHAKKYKDYKYKKRNQKNNVKKNESVPSLMPSTSILSSEQLQYTNYNTQMSTPTMEESEESYQSDGNIPLDSGRLFNPVSTTSINDISQALTDLYQLENIESNSPITEELQFNENSTFDSPQLDPTSTPFFSPTSSIEPNSITPVNNFSQYDVFQPENYSPASNIIGPGYHNCDQNETSIEPNSITRVNDFSQYDASMETPPQNYFPVVSNINGPGYLNCDQSETSISSNTGLIDLLTQRSFDNHQESASDFSNLLMESYVQSTTAVPNNLHTLNKPNNSTELNNLSGLVIGLTGSTLSQIAGLTPSQIEGLNRSRITQLVCKQLTDLPHNQITVLVCNQITELVCSQIQNLVYYGI</sequence>
<protein>
    <recommendedName>
        <fullName evidence="5">HMG box domain-containing protein</fullName>
    </recommendedName>
</protein>
<keyword evidence="1 3" id="KW-0238">DNA-binding</keyword>
<keyword evidence="3" id="KW-0539">Nucleus</keyword>
<feature type="compositionally biased region" description="Low complexity" evidence="4">
    <location>
        <begin position="260"/>
        <end position="271"/>
    </location>
</feature>
<dbReference type="Pfam" id="PF00505">
    <property type="entry name" value="HMG_box"/>
    <property type="match status" value="1"/>
</dbReference>
<dbReference type="InterPro" id="IPR009071">
    <property type="entry name" value="HMG_box_dom"/>
</dbReference>
<evidence type="ECO:0000313" key="8">
    <source>
        <dbReference type="Proteomes" id="UP000247702"/>
    </source>
</evidence>
<feature type="DNA-binding region" description="HMG box" evidence="3">
    <location>
        <begin position="79"/>
        <end position="145"/>
    </location>
</feature>
<dbReference type="InterPro" id="IPR050140">
    <property type="entry name" value="SRY-related_HMG-box_TF-like"/>
</dbReference>
<dbReference type="AlphaFoldDB" id="A0A2Z6SHT1"/>
<evidence type="ECO:0000313" key="6">
    <source>
        <dbReference type="EMBL" id="GBC10280.1"/>
    </source>
</evidence>
<dbReference type="Proteomes" id="UP000615446">
    <property type="component" value="Unassembled WGS sequence"/>
</dbReference>
<evidence type="ECO:0000313" key="7">
    <source>
        <dbReference type="EMBL" id="GES74672.1"/>
    </source>
</evidence>
<dbReference type="PROSITE" id="PS50118">
    <property type="entry name" value="HMG_BOX_2"/>
    <property type="match status" value="1"/>
</dbReference>
<feature type="region of interest" description="Disordered" evidence="4">
    <location>
        <begin position="251"/>
        <end position="278"/>
    </location>
</feature>
<dbReference type="OrthoDB" id="2382091at2759"/>
<gene>
    <name evidence="7" type="ORF">RCL2_000214200</name>
    <name evidence="6" type="ORF">RclHR1_00950017</name>
</gene>
<dbReference type="GO" id="GO:0000978">
    <property type="term" value="F:RNA polymerase II cis-regulatory region sequence-specific DNA binding"/>
    <property type="evidence" value="ECO:0007669"/>
    <property type="project" value="TreeGrafter"/>
</dbReference>
<dbReference type="Gene3D" id="1.10.30.10">
    <property type="entry name" value="High mobility group box domain"/>
    <property type="match status" value="1"/>
</dbReference>
<reference evidence="6 8" key="1">
    <citation type="submission" date="2017-11" db="EMBL/GenBank/DDBJ databases">
        <title>The genome of Rhizophagus clarus HR1 reveals common genetic basis of auxotrophy among arbuscular mycorrhizal fungi.</title>
        <authorList>
            <person name="Kobayashi Y."/>
        </authorList>
    </citation>
    <scope>NUCLEOTIDE SEQUENCE [LARGE SCALE GENOMIC DNA]</scope>
    <source>
        <strain evidence="6 8">HR1</strain>
    </source>
</reference>
<dbReference type="EMBL" id="BEXD01004370">
    <property type="protein sequence ID" value="GBC10280.1"/>
    <property type="molecule type" value="Genomic_DNA"/>
</dbReference>
<dbReference type="GO" id="GO:0005634">
    <property type="term" value="C:nucleus"/>
    <property type="evidence" value="ECO:0007669"/>
    <property type="project" value="UniProtKB-UniRule"/>
</dbReference>
<dbReference type="EMBL" id="BLAL01000012">
    <property type="protein sequence ID" value="GES74672.1"/>
    <property type="molecule type" value="Genomic_DNA"/>
</dbReference>
<evidence type="ECO:0000259" key="5">
    <source>
        <dbReference type="PROSITE" id="PS50118"/>
    </source>
</evidence>
<name>A0A2Z6SHT1_9GLOM</name>
<evidence type="ECO:0000256" key="3">
    <source>
        <dbReference type="PROSITE-ProRule" id="PRU00267"/>
    </source>
</evidence>
<dbReference type="Proteomes" id="UP000247702">
    <property type="component" value="Unassembled WGS sequence"/>
</dbReference>
<dbReference type="PANTHER" id="PTHR10270:SF161">
    <property type="entry name" value="SEX-DETERMINING REGION Y PROTEIN"/>
    <property type="match status" value="1"/>
</dbReference>
<evidence type="ECO:0000256" key="2">
    <source>
        <dbReference type="ARBA" id="ARBA00023163"/>
    </source>
</evidence>
<dbReference type="SUPFAM" id="SSF47095">
    <property type="entry name" value="HMG-box"/>
    <property type="match status" value="1"/>
</dbReference>
<dbReference type="PANTHER" id="PTHR10270">
    <property type="entry name" value="SOX TRANSCRIPTION FACTOR"/>
    <property type="match status" value="1"/>
</dbReference>
<comment type="caution">
    <text evidence="6">The sequence shown here is derived from an EMBL/GenBank/DDBJ whole genome shotgun (WGS) entry which is preliminary data.</text>
</comment>
<dbReference type="SMART" id="SM00398">
    <property type="entry name" value="HMG"/>
    <property type="match status" value="1"/>
</dbReference>
<evidence type="ECO:0000256" key="1">
    <source>
        <dbReference type="ARBA" id="ARBA00023125"/>
    </source>
</evidence>
<organism evidence="6 8">
    <name type="scientific">Rhizophagus clarus</name>
    <dbReference type="NCBI Taxonomy" id="94130"/>
    <lineage>
        <taxon>Eukaryota</taxon>
        <taxon>Fungi</taxon>
        <taxon>Fungi incertae sedis</taxon>
        <taxon>Mucoromycota</taxon>
        <taxon>Glomeromycotina</taxon>
        <taxon>Glomeromycetes</taxon>
        <taxon>Glomerales</taxon>
        <taxon>Glomeraceae</taxon>
        <taxon>Rhizophagus</taxon>
    </lineage>
</organism>
<evidence type="ECO:0000256" key="4">
    <source>
        <dbReference type="SAM" id="MobiDB-lite"/>
    </source>
</evidence>
<dbReference type="InterPro" id="IPR036910">
    <property type="entry name" value="HMG_box_dom_sf"/>
</dbReference>